<evidence type="ECO:0000256" key="8">
    <source>
        <dbReference type="ARBA" id="ARBA00023069"/>
    </source>
</evidence>
<dbReference type="Gene3D" id="1.20.140.100">
    <property type="entry name" value="Dynein heavy chain, N-terminal domain 2"/>
    <property type="match status" value="1"/>
</dbReference>
<dbReference type="GO" id="GO:0005524">
    <property type="term" value="F:ATP binding"/>
    <property type="evidence" value="ECO:0007669"/>
    <property type="project" value="UniProtKB-KW"/>
</dbReference>
<feature type="non-terminal residue" evidence="13">
    <location>
        <position position="951"/>
    </location>
</feature>
<keyword evidence="11" id="KW-0966">Cell projection</keyword>
<dbReference type="EMBL" id="GEDC01014164">
    <property type="protein sequence ID" value="JAS23134.1"/>
    <property type="molecule type" value="Transcribed_RNA"/>
</dbReference>
<keyword evidence="7" id="KW-0175">Coiled coil</keyword>
<keyword evidence="6" id="KW-0243">Dynein</keyword>
<keyword evidence="4" id="KW-0547">Nucleotide-binding</keyword>
<dbReference type="GO" id="GO:0005930">
    <property type="term" value="C:axoneme"/>
    <property type="evidence" value="ECO:0007669"/>
    <property type="project" value="UniProtKB-SubCell"/>
</dbReference>
<dbReference type="GO" id="GO:0030286">
    <property type="term" value="C:dynein complex"/>
    <property type="evidence" value="ECO:0007669"/>
    <property type="project" value="UniProtKB-KW"/>
</dbReference>
<accession>A0A1B6DBR8</accession>
<dbReference type="Gene3D" id="1.10.287.2620">
    <property type="match status" value="1"/>
</dbReference>
<dbReference type="InterPro" id="IPR026983">
    <property type="entry name" value="DHC"/>
</dbReference>
<dbReference type="GO" id="GO:0045505">
    <property type="term" value="F:dynein intermediate chain binding"/>
    <property type="evidence" value="ECO:0007669"/>
    <property type="project" value="InterPro"/>
</dbReference>
<dbReference type="GO" id="GO:0005874">
    <property type="term" value="C:microtubule"/>
    <property type="evidence" value="ECO:0007669"/>
    <property type="project" value="UniProtKB-KW"/>
</dbReference>
<dbReference type="Pfam" id="PF08393">
    <property type="entry name" value="DHC_N2"/>
    <property type="match status" value="1"/>
</dbReference>
<dbReference type="InterPro" id="IPR013602">
    <property type="entry name" value="Dynein_heavy_linker"/>
</dbReference>
<organism evidence="13">
    <name type="scientific">Clastoptera arizonana</name>
    <name type="common">Arizona spittle bug</name>
    <dbReference type="NCBI Taxonomy" id="38151"/>
    <lineage>
        <taxon>Eukaryota</taxon>
        <taxon>Metazoa</taxon>
        <taxon>Ecdysozoa</taxon>
        <taxon>Arthropoda</taxon>
        <taxon>Hexapoda</taxon>
        <taxon>Insecta</taxon>
        <taxon>Pterygota</taxon>
        <taxon>Neoptera</taxon>
        <taxon>Paraneoptera</taxon>
        <taxon>Hemiptera</taxon>
        <taxon>Auchenorrhyncha</taxon>
        <taxon>Cercopoidea</taxon>
        <taxon>Clastopteridae</taxon>
        <taxon>Clastoptera</taxon>
    </lineage>
</organism>
<keyword evidence="5" id="KW-0067">ATP-binding</keyword>
<dbReference type="InterPro" id="IPR042222">
    <property type="entry name" value="Dynein_2_N"/>
</dbReference>
<evidence type="ECO:0000256" key="10">
    <source>
        <dbReference type="ARBA" id="ARBA00023212"/>
    </source>
</evidence>
<reference evidence="13" key="1">
    <citation type="submission" date="2015-12" db="EMBL/GenBank/DDBJ databases">
        <title>De novo transcriptome assembly of four potential Pierce s Disease insect vectors from Arizona vineyards.</title>
        <authorList>
            <person name="Tassone E.E."/>
        </authorList>
    </citation>
    <scope>NUCLEOTIDE SEQUENCE</scope>
</reference>
<evidence type="ECO:0000313" key="13">
    <source>
        <dbReference type="EMBL" id="JAS23134.1"/>
    </source>
</evidence>
<evidence type="ECO:0000256" key="4">
    <source>
        <dbReference type="ARBA" id="ARBA00022741"/>
    </source>
</evidence>
<evidence type="ECO:0000256" key="5">
    <source>
        <dbReference type="ARBA" id="ARBA00022840"/>
    </source>
</evidence>
<sequence length="951" mass="111444">MSWIKKYDNKKTQERTKNELVDVGSNIKKLVDMESHKFEFKPISDVCDIKSWEMYPLMTFSLNVVKKAEVDEYIKERALIAKVDQFVKNFKNENLKDESPDIINISMVRKTFENISKAKLQNIQESWIDNVYDLLPKHLSNKYNNLIKSMFFEVKKIYKETLNDLAVIWMISSYADDDGLDINWTYKSDFSEKLMNRNEFIRNKINLERCLFITNSMVKDIQKSCFETIPFTLVDFTSYRSKEEILEMNDLLTQVVFDLKKSEDFIHKNWYLKTMNSFASKKKDGFEKKRHLAKLLKCASACISCQIIQLVNRTADQFLQVLSDPLLFPQIELSLIFVNNSIKLVPDFEEIFATFKHIYHCISSSLHDLPAMESFFRVPCHHQVISVKQSDLFRTTGEVKLWNILETMFSPLTAHITNLENYFNSLWSNYSIQNLHIVCQHDNTFDDWFYHLKKINLYLNDIRNLLQYEYFHFGRLNQKPLITNLKEFIQRASVHILNSLIEAHISKNNVICQKFELVKSRALTVPRNTKDLLLLGQYMLYCNTRFMAGMKDEILESIKIAISIMDYTELSDFHLELNATVVNWLKDIKPVFDENSSIFESTKFDFEDKLRETIQNLNNSLIEHAPSLIILNNLDNTEKIFESNKYIQEELVTISSFDRTVEWIHAEESLFGSPQTPFPLLTEIKEIFEPFSMLVMMCCKWYSKYKVFMDGSFDELIPEEVENFVDEFYKNFIKTQKFYKAKCKKQSAELYPRRFLGIVDDPDPNNWPSPLKICSQTIQDIKKFRPHLQLISIMCNPALNKRHWDEISELVGFNLTPDAGTTLRKVINFNLSHLLDQLEIISVVATKELQLQKNLAKMKQEWTNVLLSTTPYKETGLTILSSLDEIQTLLDDHLIKALAMKGSAFAKPVEGEVKDWYALLDTVNKSLEEWGKVQIQYLNFLPIFSAKDILA</sequence>
<evidence type="ECO:0000256" key="11">
    <source>
        <dbReference type="ARBA" id="ARBA00023273"/>
    </source>
</evidence>
<evidence type="ECO:0000256" key="1">
    <source>
        <dbReference type="ARBA" id="ARBA00004430"/>
    </source>
</evidence>
<keyword evidence="8" id="KW-0969">Cilium</keyword>
<feature type="domain" description="Dynein heavy chain linker" evidence="12">
    <location>
        <begin position="681"/>
        <end position="949"/>
    </location>
</feature>
<proteinExistence type="predicted"/>
<dbReference type="AlphaFoldDB" id="A0A1B6DBR8"/>
<evidence type="ECO:0000256" key="6">
    <source>
        <dbReference type="ARBA" id="ARBA00023017"/>
    </source>
</evidence>
<evidence type="ECO:0000256" key="9">
    <source>
        <dbReference type="ARBA" id="ARBA00023175"/>
    </source>
</evidence>
<comment type="subcellular location">
    <subcellularLocation>
        <location evidence="1">Cytoplasm</location>
        <location evidence="1">Cytoskeleton</location>
        <location evidence="1">Cilium axoneme</location>
    </subcellularLocation>
</comment>
<keyword evidence="10" id="KW-0206">Cytoskeleton</keyword>
<gene>
    <name evidence="13" type="ORF">g.38163</name>
</gene>
<protein>
    <recommendedName>
        <fullName evidence="12">Dynein heavy chain linker domain-containing protein</fullName>
    </recommendedName>
</protein>
<dbReference type="FunFam" id="1.10.287.2620:FF:000002">
    <property type="entry name" value="Dynein heavy chain 2, axonemal"/>
    <property type="match status" value="1"/>
</dbReference>
<name>A0A1B6DBR8_9HEMI</name>
<evidence type="ECO:0000256" key="2">
    <source>
        <dbReference type="ARBA" id="ARBA00022490"/>
    </source>
</evidence>
<dbReference type="GO" id="GO:0051959">
    <property type="term" value="F:dynein light intermediate chain binding"/>
    <property type="evidence" value="ECO:0007669"/>
    <property type="project" value="InterPro"/>
</dbReference>
<keyword evidence="2" id="KW-0963">Cytoplasm</keyword>
<dbReference type="PANTHER" id="PTHR22878">
    <property type="entry name" value="DYNEIN HEAVY CHAIN 6, AXONEMAL-LIKE-RELATED"/>
    <property type="match status" value="1"/>
</dbReference>
<evidence type="ECO:0000256" key="3">
    <source>
        <dbReference type="ARBA" id="ARBA00022701"/>
    </source>
</evidence>
<keyword evidence="3" id="KW-0493">Microtubule</keyword>
<evidence type="ECO:0000256" key="7">
    <source>
        <dbReference type="ARBA" id="ARBA00023054"/>
    </source>
</evidence>
<evidence type="ECO:0000259" key="12">
    <source>
        <dbReference type="Pfam" id="PF08393"/>
    </source>
</evidence>
<keyword evidence="9" id="KW-0505">Motor protein</keyword>
<dbReference type="PANTHER" id="PTHR22878:SF70">
    <property type="entry name" value="DYNEIN HEAVY CHAIN 2, AXONEMAL"/>
    <property type="match status" value="1"/>
</dbReference>
<dbReference type="GO" id="GO:0007018">
    <property type="term" value="P:microtubule-based movement"/>
    <property type="evidence" value="ECO:0007669"/>
    <property type="project" value="InterPro"/>
</dbReference>